<dbReference type="Proteomes" id="UP000639772">
    <property type="component" value="Chromosome 12"/>
</dbReference>
<dbReference type="PANTHER" id="PTHR34397">
    <property type="entry name" value="OS05G0237600 PROTEIN"/>
    <property type="match status" value="1"/>
</dbReference>
<dbReference type="EMBL" id="JADCNM010000012">
    <property type="protein sequence ID" value="KAG0459089.1"/>
    <property type="molecule type" value="Genomic_DNA"/>
</dbReference>
<dbReference type="GO" id="GO:0005634">
    <property type="term" value="C:nucleus"/>
    <property type="evidence" value="ECO:0007669"/>
    <property type="project" value="UniProtKB-SubCell"/>
</dbReference>
<dbReference type="InterPro" id="IPR015300">
    <property type="entry name" value="DNA-bd_pseudobarrel_sf"/>
</dbReference>
<gene>
    <name evidence="6" type="ORF">HPP92_022217</name>
</gene>
<accession>A0A835PWX2</accession>
<dbReference type="OrthoDB" id="10536013at2759"/>
<evidence type="ECO:0000313" key="7">
    <source>
        <dbReference type="Proteomes" id="UP000639772"/>
    </source>
</evidence>
<comment type="caution">
    <text evidence="6">The sequence shown here is derived from an EMBL/GenBank/DDBJ whole genome shotgun (WGS) entry which is preliminary data.</text>
</comment>
<sequence>MMTWVLAIEKELRASDLDSNQNRLLIHRSDARERLLPLLRPPELALVNGGSGIKVDITTCNGSSTFEVTFKYWPSSKGYLFNGNGWGQLLEQYRDKFKEGTVLRFFSQHRGKENIKFRLIMIVASNKETMDAADVLVSMKHPYLSVV</sequence>
<organism evidence="6 7">
    <name type="scientific">Vanilla planifolia</name>
    <name type="common">Vanilla</name>
    <dbReference type="NCBI Taxonomy" id="51239"/>
    <lineage>
        <taxon>Eukaryota</taxon>
        <taxon>Viridiplantae</taxon>
        <taxon>Streptophyta</taxon>
        <taxon>Embryophyta</taxon>
        <taxon>Tracheophyta</taxon>
        <taxon>Spermatophyta</taxon>
        <taxon>Magnoliopsida</taxon>
        <taxon>Liliopsida</taxon>
        <taxon>Asparagales</taxon>
        <taxon>Orchidaceae</taxon>
        <taxon>Vanilloideae</taxon>
        <taxon>Vanilleae</taxon>
        <taxon>Vanilla</taxon>
    </lineage>
</organism>
<dbReference type="GO" id="GO:0003677">
    <property type="term" value="F:DNA binding"/>
    <property type="evidence" value="ECO:0007669"/>
    <property type="project" value="UniProtKB-KW"/>
</dbReference>
<keyword evidence="5" id="KW-0539">Nucleus</keyword>
<dbReference type="PANTHER" id="PTHR34397:SF22">
    <property type="entry name" value="OS05G0237600 PROTEIN"/>
    <property type="match status" value="1"/>
</dbReference>
<dbReference type="SUPFAM" id="SSF101936">
    <property type="entry name" value="DNA-binding pseudobarrel domain"/>
    <property type="match status" value="1"/>
</dbReference>
<keyword evidence="3" id="KW-0238">DNA-binding</keyword>
<dbReference type="AlphaFoldDB" id="A0A835PWX2"/>
<reference evidence="6 7" key="1">
    <citation type="journal article" date="2020" name="Nat. Food">
        <title>A phased Vanilla planifolia genome enables genetic improvement of flavour and production.</title>
        <authorList>
            <person name="Hasing T."/>
            <person name="Tang H."/>
            <person name="Brym M."/>
            <person name="Khazi F."/>
            <person name="Huang T."/>
            <person name="Chambers A.H."/>
        </authorList>
    </citation>
    <scope>NUCLEOTIDE SEQUENCE [LARGE SCALE GENOMIC DNA]</scope>
    <source>
        <tissue evidence="6">Leaf</tissue>
    </source>
</reference>
<dbReference type="Gene3D" id="2.40.330.10">
    <property type="entry name" value="DNA-binding pseudobarrel domain"/>
    <property type="match status" value="1"/>
</dbReference>
<keyword evidence="2" id="KW-0805">Transcription regulation</keyword>
<evidence type="ECO:0000256" key="5">
    <source>
        <dbReference type="ARBA" id="ARBA00023242"/>
    </source>
</evidence>
<evidence type="ECO:0008006" key="8">
    <source>
        <dbReference type="Google" id="ProtNLM"/>
    </source>
</evidence>
<name>A0A835PWX2_VANPL</name>
<evidence type="ECO:0000256" key="1">
    <source>
        <dbReference type="ARBA" id="ARBA00004123"/>
    </source>
</evidence>
<comment type="subcellular location">
    <subcellularLocation>
        <location evidence="1">Nucleus</location>
    </subcellularLocation>
</comment>
<evidence type="ECO:0000313" key="6">
    <source>
        <dbReference type="EMBL" id="KAG0459089.1"/>
    </source>
</evidence>
<protein>
    <recommendedName>
        <fullName evidence="8">TF-B3 domain-containing protein</fullName>
    </recommendedName>
</protein>
<proteinExistence type="predicted"/>
<keyword evidence="4" id="KW-0804">Transcription</keyword>
<evidence type="ECO:0000256" key="3">
    <source>
        <dbReference type="ARBA" id="ARBA00023125"/>
    </source>
</evidence>
<evidence type="ECO:0000256" key="4">
    <source>
        <dbReference type="ARBA" id="ARBA00023163"/>
    </source>
</evidence>
<evidence type="ECO:0000256" key="2">
    <source>
        <dbReference type="ARBA" id="ARBA00023015"/>
    </source>
</evidence>